<evidence type="ECO:0000313" key="2">
    <source>
        <dbReference type="Proteomes" id="UP000225889"/>
    </source>
</evidence>
<dbReference type="RefSeq" id="WP_099392530.1">
    <property type="nucleotide sequence ID" value="NZ_PDYF01000031.1"/>
</dbReference>
<evidence type="ECO:0000313" key="1">
    <source>
        <dbReference type="EMBL" id="PHU34227.1"/>
    </source>
</evidence>
<reference evidence="1 2" key="1">
    <citation type="submission" date="2017-10" db="EMBL/GenBank/DDBJ databases">
        <title>Resolving the taxonomy of Roseburia spp., Eubacterium rectale and Agathobacter spp. through phylogenomic analysis.</title>
        <authorList>
            <person name="Sheridan P.O."/>
            <person name="Walker A.W."/>
            <person name="Duncan S.H."/>
            <person name="Scott K.P."/>
            <person name="Toole P.W.O."/>
            <person name="Luis P."/>
            <person name="Flint H.J."/>
        </authorList>
    </citation>
    <scope>NUCLEOTIDE SEQUENCE [LARGE SCALE GENOMIC DNA]</scope>
    <source>
        <strain evidence="1 2">JK626</strain>
    </source>
</reference>
<reference evidence="1 2" key="2">
    <citation type="submission" date="2017-10" db="EMBL/GenBank/DDBJ databases">
        <authorList>
            <person name="Banno H."/>
            <person name="Chua N.-H."/>
        </authorList>
    </citation>
    <scope>NUCLEOTIDE SEQUENCE [LARGE SCALE GENOMIC DNA]</scope>
    <source>
        <strain evidence="1 2">JK626</strain>
    </source>
</reference>
<comment type="caution">
    <text evidence="1">The sequence shown here is derived from an EMBL/GenBank/DDBJ whole genome shotgun (WGS) entry which is preliminary data.</text>
</comment>
<proteinExistence type="predicted"/>
<name>A0A2G3DT64_9FIRM</name>
<dbReference type="Proteomes" id="UP000225889">
    <property type="component" value="Unassembled WGS sequence"/>
</dbReference>
<gene>
    <name evidence="1" type="ORF">CSX01_11720</name>
</gene>
<accession>A0A2G3DT64</accession>
<organism evidence="1 2">
    <name type="scientific">Pseudobutyrivibrio ruminis</name>
    <dbReference type="NCBI Taxonomy" id="46206"/>
    <lineage>
        <taxon>Bacteria</taxon>
        <taxon>Bacillati</taxon>
        <taxon>Bacillota</taxon>
        <taxon>Clostridia</taxon>
        <taxon>Lachnospirales</taxon>
        <taxon>Lachnospiraceae</taxon>
        <taxon>Pseudobutyrivibrio</taxon>
    </lineage>
</organism>
<dbReference type="EMBL" id="PDYF01000031">
    <property type="protein sequence ID" value="PHU34227.1"/>
    <property type="molecule type" value="Genomic_DNA"/>
</dbReference>
<protein>
    <submittedName>
        <fullName evidence="1">Uncharacterized protein</fullName>
    </submittedName>
</protein>
<sequence>MDEIIWYRRIASTDNSYWNDVKNYCFWGDNFDIVKKYHSIINPGPMYKAIIIPDKLLIIEANYEKHTCMKIRRIDMMPDTHYEDFRRYAMAGNTEEWFTKTDTVAGIISDHFRTEYDALIIRNIYENKECDMDNHIMNDIVVFDKKIIKSCEKIIAK</sequence>
<dbReference type="AlphaFoldDB" id="A0A2G3DT64"/>